<organism evidence="3">
    <name type="scientific">Neurospora crassa</name>
    <dbReference type="NCBI Taxonomy" id="5141"/>
    <lineage>
        <taxon>Eukaryota</taxon>
        <taxon>Fungi</taxon>
        <taxon>Dikarya</taxon>
        <taxon>Ascomycota</taxon>
        <taxon>Pezizomycotina</taxon>
        <taxon>Sordariomycetes</taxon>
        <taxon>Sordariomycetidae</taxon>
        <taxon>Sordariales</taxon>
        <taxon>Sordariaceae</taxon>
        <taxon>Neurospora</taxon>
    </lineage>
</organism>
<dbReference type="EMBL" id="BX842596">
    <property type="protein sequence ID" value="CAE75715.1"/>
    <property type="molecule type" value="Genomic_DNA"/>
</dbReference>
<feature type="coiled-coil region" evidence="1">
    <location>
        <begin position="247"/>
        <end position="337"/>
    </location>
</feature>
<reference evidence="3" key="2">
    <citation type="submission" date="2003-11" db="EMBL/GenBank/DDBJ databases">
        <authorList>
            <person name="German Neurospora genome project"/>
        </authorList>
    </citation>
    <scope>NUCLEOTIDE SEQUENCE</scope>
</reference>
<proteinExistence type="predicted"/>
<dbReference type="VEuPathDB" id="FungiDB:NCU09467"/>
<dbReference type="OMA" id="FEHGCES"/>
<reference evidence="3" key="1">
    <citation type="submission" date="2003-11" db="EMBL/GenBank/DDBJ databases">
        <authorList>
            <person name="Schulte U."/>
            <person name="Aign V."/>
            <person name="Hoheisel J."/>
            <person name="Brandt P."/>
            <person name="Fartmann B."/>
            <person name="Holland R."/>
            <person name="Nyakatura G."/>
            <person name="Mewes H.W."/>
            <person name="Mannhaupt G."/>
        </authorList>
    </citation>
    <scope>NUCLEOTIDE SEQUENCE</scope>
</reference>
<feature type="region of interest" description="Disordered" evidence="2">
    <location>
        <begin position="723"/>
        <end position="743"/>
    </location>
</feature>
<protein>
    <submittedName>
        <fullName evidence="3">Uncharacterized protein B10K17.070</fullName>
    </submittedName>
</protein>
<evidence type="ECO:0000256" key="2">
    <source>
        <dbReference type="SAM" id="MobiDB-lite"/>
    </source>
</evidence>
<accession>Q6MWP2</accession>
<evidence type="ECO:0000313" key="3">
    <source>
        <dbReference type="EMBL" id="CAE75715.1"/>
    </source>
</evidence>
<sequence length="768" mass="85891">MELTVWDVDGLVAVETLTLDCIHEEKEQTDEMSNWAGNEGKSPSGHVGFYLTRADQEDKVSRGCFFKRKRKTCVQSSVSECKDGDHESKNAVWSSSVQLTACHSRHRRSAFGSGWLLPPQHQTLAQHGWTRPGQTPTLGPGTRHEACLVIFNVWCLLTAGIMDLPAALGDGSTREALSLRFRGGNPAHFSSRMVDITDSCHHAKVVSQLFHDITAHTSYEKLKGIFDQNAELRDKVKKLTTTLEVNLESLHNAKAKLDKSCQELQKKDEQVQSLQKEADHLGSILTAKTHELKEGAQNITRTEDALKRAELEIEDLRKSLEEERKKTQDREAIEQELGLTRRELDHYMQVLKKLENFSVPLKPACTRMEEITARFTKIFDLACDLAKEFFGTDLPESSLANATLWDQLKKHNIVHQARIPLPLSNTAAAKQMRGVAALAVLYAELQKHVFQPTYLFEDPRANDEFSRLLNTMDPAKEAYLRSVLLGSIDKDVWKRKVKAKIETVKASVDDCLGPLLSQSERTRFKDHLDRFCKRACHHWHYLQKLEDRVHYSTKDWVVAGSEAYWLLPLSTMVVVSEELPDETYPGEYPDSPRQNYSLMGNGQSSPVMSCSNVTLTRDIDKLSTSPSPSRSRSRTFDKTSSAAAALTTAAGPSELLAVVCPAFYIDSCMVEEDPSMISPGYGVCDSQLKTAREEEAHSTGTHHAARQSRRCRDMSSAAKNRSLGITGYGVGDGEDEQDREFEHGCESTLSSFLNAGQSELSNGSRGGW</sequence>
<evidence type="ECO:0000256" key="1">
    <source>
        <dbReference type="SAM" id="Coils"/>
    </source>
</evidence>
<feature type="region of interest" description="Disordered" evidence="2">
    <location>
        <begin position="619"/>
        <end position="639"/>
    </location>
</feature>
<feature type="region of interest" description="Disordered" evidence="2">
    <location>
        <begin position="697"/>
        <end position="716"/>
    </location>
</feature>
<keyword evidence="1" id="KW-0175">Coiled coil</keyword>
<gene>
    <name evidence="3" type="primary">B10K17.070</name>
</gene>
<dbReference type="AlphaFoldDB" id="Q6MWP2"/>
<name>Q6MWP2_NEUCS</name>